<evidence type="ECO:0000256" key="1">
    <source>
        <dbReference type="ARBA" id="ARBA00022737"/>
    </source>
</evidence>
<gene>
    <name evidence="6" type="ORF">F5X68DRAFT_268744</name>
</gene>
<feature type="repeat" description="ANK" evidence="2">
    <location>
        <begin position="937"/>
        <end position="962"/>
    </location>
</feature>
<evidence type="ECO:0000313" key="6">
    <source>
        <dbReference type="EMBL" id="KAH6687283.1"/>
    </source>
</evidence>
<name>A0A9P8VCV2_9PEZI</name>
<keyword evidence="1" id="KW-0677">Repeat</keyword>
<feature type="repeat" description="ANK" evidence="2">
    <location>
        <begin position="682"/>
        <end position="714"/>
    </location>
</feature>
<feature type="repeat" description="ANK" evidence="2">
    <location>
        <begin position="903"/>
        <end position="935"/>
    </location>
</feature>
<dbReference type="EMBL" id="JAGSXJ010000011">
    <property type="protein sequence ID" value="KAH6687283.1"/>
    <property type="molecule type" value="Genomic_DNA"/>
</dbReference>
<dbReference type="GO" id="GO:0003824">
    <property type="term" value="F:catalytic activity"/>
    <property type="evidence" value="ECO:0007669"/>
    <property type="project" value="InterPro"/>
</dbReference>
<comment type="caution">
    <text evidence="6">The sequence shown here is derived from an EMBL/GenBank/DDBJ whole genome shotgun (WGS) entry which is preliminary data.</text>
</comment>
<feature type="domain" description="GPI inositol-deacylase winged helix" evidence="4">
    <location>
        <begin position="508"/>
        <end position="590"/>
    </location>
</feature>
<proteinExistence type="predicted"/>
<dbReference type="PROSITE" id="PS50088">
    <property type="entry name" value="ANK_REPEAT"/>
    <property type="match status" value="6"/>
</dbReference>
<evidence type="ECO:0000259" key="3">
    <source>
        <dbReference type="Pfam" id="PF01048"/>
    </source>
</evidence>
<feature type="repeat" description="ANK" evidence="2">
    <location>
        <begin position="877"/>
        <end position="902"/>
    </location>
</feature>
<reference evidence="6" key="1">
    <citation type="journal article" date="2021" name="Nat. Commun.">
        <title>Genetic determinants of endophytism in the Arabidopsis root mycobiome.</title>
        <authorList>
            <person name="Mesny F."/>
            <person name="Miyauchi S."/>
            <person name="Thiergart T."/>
            <person name="Pickel B."/>
            <person name="Atanasova L."/>
            <person name="Karlsson M."/>
            <person name="Huettel B."/>
            <person name="Barry K.W."/>
            <person name="Haridas S."/>
            <person name="Chen C."/>
            <person name="Bauer D."/>
            <person name="Andreopoulos W."/>
            <person name="Pangilinan J."/>
            <person name="LaButti K."/>
            <person name="Riley R."/>
            <person name="Lipzen A."/>
            <person name="Clum A."/>
            <person name="Drula E."/>
            <person name="Henrissat B."/>
            <person name="Kohler A."/>
            <person name="Grigoriev I.V."/>
            <person name="Martin F.M."/>
            <person name="Hacquard S."/>
        </authorList>
    </citation>
    <scope>NUCLEOTIDE SEQUENCE</scope>
    <source>
        <strain evidence="6">MPI-SDFR-AT-0117</strain>
    </source>
</reference>
<dbReference type="InterPro" id="IPR000845">
    <property type="entry name" value="Nucleoside_phosphorylase_d"/>
</dbReference>
<evidence type="ECO:0000256" key="2">
    <source>
        <dbReference type="PROSITE-ProRule" id="PRU00023"/>
    </source>
</evidence>
<accession>A0A9P8VCV2</accession>
<evidence type="ECO:0000259" key="5">
    <source>
        <dbReference type="Pfam" id="PF24883"/>
    </source>
</evidence>
<dbReference type="OrthoDB" id="163438at2759"/>
<feature type="repeat" description="ANK" evidence="2">
    <location>
        <begin position="715"/>
        <end position="747"/>
    </location>
</feature>
<dbReference type="Gene3D" id="1.25.40.20">
    <property type="entry name" value="Ankyrin repeat-containing domain"/>
    <property type="match status" value="4"/>
</dbReference>
<dbReference type="PRINTS" id="PR01415">
    <property type="entry name" value="ANKYRIN"/>
</dbReference>
<dbReference type="InterPro" id="IPR035994">
    <property type="entry name" value="Nucleoside_phosphorylase_sf"/>
</dbReference>
<evidence type="ECO:0000259" key="4">
    <source>
        <dbReference type="Pfam" id="PF22939"/>
    </source>
</evidence>
<dbReference type="GO" id="GO:0009116">
    <property type="term" value="P:nucleoside metabolic process"/>
    <property type="evidence" value="ECO:0007669"/>
    <property type="project" value="InterPro"/>
</dbReference>
<feature type="domain" description="Nucleoside phosphorylase" evidence="3">
    <location>
        <begin position="13"/>
        <end position="274"/>
    </location>
</feature>
<dbReference type="SUPFAM" id="SSF48403">
    <property type="entry name" value="Ankyrin repeat"/>
    <property type="match status" value="2"/>
</dbReference>
<protein>
    <submittedName>
        <fullName evidence="6">Ankyrin repeat protein</fullName>
    </submittedName>
</protein>
<dbReference type="InterPro" id="IPR002110">
    <property type="entry name" value="Ankyrin_rpt"/>
</dbReference>
<dbReference type="PANTHER" id="PTHR46082:SF11">
    <property type="entry name" value="AAA+ ATPASE DOMAIN-CONTAINING PROTEIN-RELATED"/>
    <property type="match status" value="1"/>
</dbReference>
<dbReference type="InterPro" id="IPR036770">
    <property type="entry name" value="Ankyrin_rpt-contain_sf"/>
</dbReference>
<dbReference type="InterPro" id="IPR053137">
    <property type="entry name" value="NLR-like"/>
</dbReference>
<dbReference type="Gene3D" id="3.40.50.1580">
    <property type="entry name" value="Nucleoside phosphorylase domain"/>
    <property type="match status" value="1"/>
</dbReference>
<dbReference type="SUPFAM" id="SSF53167">
    <property type="entry name" value="Purine and uridine phosphorylases"/>
    <property type="match status" value="1"/>
</dbReference>
<feature type="domain" description="Nephrocystin 3-like N-terminal" evidence="5">
    <location>
        <begin position="306"/>
        <end position="390"/>
    </location>
</feature>
<dbReference type="Proteomes" id="UP000770015">
    <property type="component" value="Unassembled WGS sequence"/>
</dbReference>
<dbReference type="Pfam" id="PF01048">
    <property type="entry name" value="PNP_UDP_1"/>
    <property type="match status" value="1"/>
</dbReference>
<dbReference type="SMART" id="SM00248">
    <property type="entry name" value="ANK"/>
    <property type="match status" value="11"/>
</dbReference>
<dbReference type="InterPro" id="IPR056884">
    <property type="entry name" value="NPHP3-like_N"/>
</dbReference>
<dbReference type="Pfam" id="PF12796">
    <property type="entry name" value="Ank_2"/>
    <property type="match status" value="4"/>
</dbReference>
<dbReference type="AlphaFoldDB" id="A0A9P8VCV2"/>
<sequence>MAYSQYNANDYTVGWVCALPLEMAAAKGMLDAVHSNLSEQALGDHNSYVLGQVQGHNVVIACLPAGIYGPTPAATVAKDLLRTFKSIRFGLMVGISGGAPSSGHDIRLGDIVVSQPSGMTGGVIQYDRGKDGSDGFERTRSLNTPPQLMLAALSRLQADHLMGDSRIPNFLSELCNKYPKMEKGFSFQGEDDTNPVVHYGNIASGNQVIKNARTRDRLSKELKVLCFEMEAAGLMLDFPCIVIRGICNYADSHKNKAWQGYAAATAAAFAKELLSVTSPARVLQDKAIPQLCGWTSADHMLETDPISADPGCGKSVLTKALIDEELSSTDDHTVYYFFFTDNKGQNDLATALYAILHQLFGRLPHLLHHAAKAFSRNGRKLQNETDGRRKLIRLVTDFYARRVSASRSILKFLATSPGEESNADISEEINLVIRQKVQELRTDQKVRDMLEAKLLATSNRTYLWLHLVWDELQQSRRSKAALMKKIDLLPSTVEDAYECILSRISPNQREEAQIFLHIVVGARRPLTLVEMGVAFQLAIDSPNATSHQELELNTDRLKSDIRQLCGLFVFISDSRIYLIHQTAKEFLVAREGDGDGPSDLWSRSLRSGSSNEIMTRVCVQYLSFRDIRYDHVHEEQSKEKRFHCPDFPLLEYSAENWPAHFQNMNGADDGLFDLIFTLYDDQTERPLHLAALIGHFEVPQLLLKNGADVNTQGGQYDTALQAASFEGHVKTVQLLLGNGAHVNVLGGGYYGSALIAASLGGYIEIVKLLLEEGADVNAPAGAWGNALQCASDGCYIEIVTLLVENGAEFNAPADEDATEGIEEIVDVLLTKMADVDVKDDIAAEYGHDKMADVNVKDNGAAENGHDKMANVNVKDDLAARKGHDEAVKLLLTEMADVNVKDNGGQTALSLAAANGHSEAVKLLLDNGADVDAKYDIYAAANGHSEAVKLLLANGADVDAKYDHFGQTPLSWAAIKGHDEVVELLCGIVVKLLLRTGSIDSSSVDAYGRTPLSWATRKGRGAVVELLLDVHGFTASSVQATLFSAAARGQETVVNRLISRGEVDLAAEDERGITALQLAVFNDHPDVEERLVASGAPVVPDFFGLQSLFGEDITC</sequence>
<keyword evidence="7" id="KW-1185">Reference proteome</keyword>
<dbReference type="Pfam" id="PF24883">
    <property type="entry name" value="NPHP3_N"/>
    <property type="match status" value="1"/>
</dbReference>
<dbReference type="PANTHER" id="PTHR46082">
    <property type="entry name" value="ATP/GTP-BINDING PROTEIN-RELATED"/>
    <property type="match status" value="1"/>
</dbReference>
<evidence type="ECO:0000313" key="7">
    <source>
        <dbReference type="Proteomes" id="UP000770015"/>
    </source>
</evidence>
<dbReference type="PROSITE" id="PS50297">
    <property type="entry name" value="ANK_REP_REGION"/>
    <property type="match status" value="4"/>
</dbReference>
<dbReference type="InterPro" id="IPR054471">
    <property type="entry name" value="GPIID_WHD"/>
</dbReference>
<keyword evidence="2" id="KW-0040">ANK repeat</keyword>
<dbReference type="Pfam" id="PF22939">
    <property type="entry name" value="WHD_GPIID"/>
    <property type="match status" value="1"/>
</dbReference>
<organism evidence="6 7">
    <name type="scientific">Plectosphaerella plurivora</name>
    <dbReference type="NCBI Taxonomy" id="936078"/>
    <lineage>
        <taxon>Eukaryota</taxon>
        <taxon>Fungi</taxon>
        <taxon>Dikarya</taxon>
        <taxon>Ascomycota</taxon>
        <taxon>Pezizomycotina</taxon>
        <taxon>Sordariomycetes</taxon>
        <taxon>Hypocreomycetidae</taxon>
        <taxon>Glomerellales</taxon>
        <taxon>Plectosphaerellaceae</taxon>
        <taxon>Plectosphaerella</taxon>
    </lineage>
</organism>
<feature type="repeat" description="ANK" evidence="2">
    <location>
        <begin position="749"/>
        <end position="781"/>
    </location>
</feature>